<feature type="region of interest" description="Disordered" evidence="1">
    <location>
        <begin position="24"/>
        <end position="47"/>
    </location>
</feature>
<accession>A0A3P7RT75</accession>
<name>A0A3P7RT75_DIBLA</name>
<evidence type="ECO:0000313" key="2">
    <source>
        <dbReference type="EMBL" id="VDN43979.1"/>
    </source>
</evidence>
<protein>
    <submittedName>
        <fullName evidence="2">Uncharacterized protein</fullName>
    </submittedName>
</protein>
<dbReference type="Proteomes" id="UP000281553">
    <property type="component" value="Unassembled WGS sequence"/>
</dbReference>
<sequence>MGYFTVDQDSEPGKLVFNRTVSLKEDPGKSAHTQQKPGCKISGDGHH</sequence>
<gene>
    <name evidence="2" type="ORF">DILT_LOCUS19238</name>
</gene>
<dbReference type="OrthoDB" id="10250478at2759"/>
<dbReference type="EMBL" id="UYRU01109808">
    <property type="protein sequence ID" value="VDN43979.1"/>
    <property type="molecule type" value="Genomic_DNA"/>
</dbReference>
<dbReference type="AlphaFoldDB" id="A0A3P7RT75"/>
<keyword evidence="3" id="KW-1185">Reference proteome</keyword>
<organism evidence="2 3">
    <name type="scientific">Dibothriocephalus latus</name>
    <name type="common">Fish tapeworm</name>
    <name type="synonym">Diphyllobothrium latum</name>
    <dbReference type="NCBI Taxonomy" id="60516"/>
    <lineage>
        <taxon>Eukaryota</taxon>
        <taxon>Metazoa</taxon>
        <taxon>Spiralia</taxon>
        <taxon>Lophotrochozoa</taxon>
        <taxon>Platyhelminthes</taxon>
        <taxon>Cestoda</taxon>
        <taxon>Eucestoda</taxon>
        <taxon>Diphyllobothriidea</taxon>
        <taxon>Diphyllobothriidae</taxon>
        <taxon>Dibothriocephalus</taxon>
    </lineage>
</organism>
<reference evidence="2 3" key="1">
    <citation type="submission" date="2018-11" db="EMBL/GenBank/DDBJ databases">
        <authorList>
            <consortium name="Pathogen Informatics"/>
        </authorList>
    </citation>
    <scope>NUCLEOTIDE SEQUENCE [LARGE SCALE GENOMIC DNA]</scope>
</reference>
<dbReference type="SUPFAM" id="SSF50715">
    <property type="entry name" value="Ribosomal protein L25-like"/>
    <property type="match status" value="1"/>
</dbReference>
<proteinExistence type="predicted"/>
<evidence type="ECO:0000313" key="3">
    <source>
        <dbReference type="Proteomes" id="UP000281553"/>
    </source>
</evidence>
<dbReference type="Gene3D" id="2.40.240.10">
    <property type="entry name" value="Ribosomal Protein L25, Chain P"/>
    <property type="match status" value="1"/>
</dbReference>
<evidence type="ECO:0000256" key="1">
    <source>
        <dbReference type="SAM" id="MobiDB-lite"/>
    </source>
</evidence>
<dbReference type="GO" id="GO:0006412">
    <property type="term" value="P:translation"/>
    <property type="evidence" value="ECO:0007669"/>
    <property type="project" value="InterPro"/>
</dbReference>
<dbReference type="InterPro" id="IPR020056">
    <property type="entry name" value="Rbsml_bL25/Gln-tRNA_synth_N"/>
</dbReference>
<dbReference type="InterPro" id="IPR011035">
    <property type="entry name" value="Ribosomal_bL25/Gln-tRNA_synth"/>
</dbReference>